<dbReference type="EMBL" id="QTSX02005724">
    <property type="protein sequence ID" value="KAJ9058410.1"/>
    <property type="molecule type" value="Genomic_DNA"/>
</dbReference>
<keyword evidence="2" id="KW-1185">Reference proteome</keyword>
<evidence type="ECO:0000313" key="1">
    <source>
        <dbReference type="EMBL" id="KAJ9058410.1"/>
    </source>
</evidence>
<proteinExistence type="predicted"/>
<evidence type="ECO:0000313" key="2">
    <source>
        <dbReference type="Proteomes" id="UP001165960"/>
    </source>
</evidence>
<gene>
    <name evidence="1" type="ORF">DSO57_1012440</name>
</gene>
<dbReference type="Proteomes" id="UP001165960">
    <property type="component" value="Unassembled WGS sequence"/>
</dbReference>
<comment type="caution">
    <text evidence="1">The sequence shown here is derived from an EMBL/GenBank/DDBJ whole genome shotgun (WGS) entry which is preliminary data.</text>
</comment>
<sequence>MTPPLTPRLNRPLEPVTAAETTSTQLFGVLYITLTGLVDSMVLNSGAWSLLRQSVSYIIKLAPIIWWALPTGPVIPHPEPSNASPYAWLPEKVDQIRRRAGTKGATYLGPPRNLEDFGAGGRGHSGKASGLGVATLKQNS</sequence>
<name>A0ACC2S7V7_9FUNG</name>
<organism evidence="1 2">
    <name type="scientific">Entomophthora muscae</name>
    <dbReference type="NCBI Taxonomy" id="34485"/>
    <lineage>
        <taxon>Eukaryota</taxon>
        <taxon>Fungi</taxon>
        <taxon>Fungi incertae sedis</taxon>
        <taxon>Zoopagomycota</taxon>
        <taxon>Entomophthoromycotina</taxon>
        <taxon>Entomophthoromycetes</taxon>
        <taxon>Entomophthorales</taxon>
        <taxon>Entomophthoraceae</taxon>
        <taxon>Entomophthora</taxon>
    </lineage>
</organism>
<protein>
    <submittedName>
        <fullName evidence="1">Uncharacterized protein</fullName>
    </submittedName>
</protein>
<accession>A0ACC2S7V7</accession>
<reference evidence="1" key="1">
    <citation type="submission" date="2022-04" db="EMBL/GenBank/DDBJ databases">
        <title>Genome of the entomopathogenic fungus Entomophthora muscae.</title>
        <authorList>
            <person name="Elya C."/>
            <person name="Lovett B.R."/>
            <person name="Lee E."/>
            <person name="Macias A.M."/>
            <person name="Hajek A.E."/>
            <person name="De Bivort B.L."/>
            <person name="Kasson M.T."/>
            <person name="De Fine Licht H.H."/>
            <person name="Stajich J.E."/>
        </authorList>
    </citation>
    <scope>NUCLEOTIDE SEQUENCE</scope>
    <source>
        <strain evidence="1">Berkeley</strain>
    </source>
</reference>